<proteinExistence type="predicted"/>
<sequence length="149" mass="17919">MGPWRIRATMEEIDIALRYEFSGRRYIKGKQNYVDLVDIDTFSIHDIDRMMEEFGHIDSDDTLLYYHFPRQFGDLDFGNPELIDVYIEHGKTNLHTYYMSPNPYKTQNKLIMLTGMRVVQTEHDSHLKKNHLWIKNHWLTMIILQKKLI</sequence>
<accession>A0A9R1W1X4</accession>
<dbReference type="Proteomes" id="UP000235145">
    <property type="component" value="Unassembled WGS sequence"/>
</dbReference>
<evidence type="ECO:0000313" key="1">
    <source>
        <dbReference type="EMBL" id="KAJ0214740.1"/>
    </source>
</evidence>
<name>A0A9R1W1X4_LACSA</name>
<gene>
    <name evidence="1" type="ORF">LSAT_V11C400189350</name>
</gene>
<keyword evidence="2" id="KW-1185">Reference proteome</keyword>
<organism evidence="1 2">
    <name type="scientific">Lactuca sativa</name>
    <name type="common">Garden lettuce</name>
    <dbReference type="NCBI Taxonomy" id="4236"/>
    <lineage>
        <taxon>Eukaryota</taxon>
        <taxon>Viridiplantae</taxon>
        <taxon>Streptophyta</taxon>
        <taxon>Embryophyta</taxon>
        <taxon>Tracheophyta</taxon>
        <taxon>Spermatophyta</taxon>
        <taxon>Magnoliopsida</taxon>
        <taxon>eudicotyledons</taxon>
        <taxon>Gunneridae</taxon>
        <taxon>Pentapetalae</taxon>
        <taxon>asterids</taxon>
        <taxon>campanulids</taxon>
        <taxon>Asterales</taxon>
        <taxon>Asteraceae</taxon>
        <taxon>Cichorioideae</taxon>
        <taxon>Cichorieae</taxon>
        <taxon>Lactucinae</taxon>
        <taxon>Lactuca</taxon>
    </lineage>
</organism>
<comment type="caution">
    <text evidence="1">The sequence shown here is derived from an EMBL/GenBank/DDBJ whole genome shotgun (WGS) entry which is preliminary data.</text>
</comment>
<dbReference type="AlphaFoldDB" id="A0A9R1W1X4"/>
<protein>
    <submittedName>
        <fullName evidence="1">Uncharacterized protein</fullName>
    </submittedName>
</protein>
<reference evidence="1 2" key="1">
    <citation type="journal article" date="2017" name="Nat. Commun.">
        <title>Genome assembly with in vitro proximity ligation data and whole-genome triplication in lettuce.</title>
        <authorList>
            <person name="Reyes-Chin-Wo S."/>
            <person name="Wang Z."/>
            <person name="Yang X."/>
            <person name="Kozik A."/>
            <person name="Arikit S."/>
            <person name="Song C."/>
            <person name="Xia L."/>
            <person name="Froenicke L."/>
            <person name="Lavelle D.O."/>
            <person name="Truco M.J."/>
            <person name="Xia R."/>
            <person name="Zhu S."/>
            <person name="Xu C."/>
            <person name="Xu H."/>
            <person name="Xu X."/>
            <person name="Cox K."/>
            <person name="Korf I."/>
            <person name="Meyers B.C."/>
            <person name="Michelmore R.W."/>
        </authorList>
    </citation>
    <scope>NUCLEOTIDE SEQUENCE [LARGE SCALE GENOMIC DNA]</scope>
    <source>
        <strain evidence="2">cv. Salinas</strain>
        <tissue evidence="1">Seedlings</tissue>
    </source>
</reference>
<dbReference type="EMBL" id="NBSK02000004">
    <property type="protein sequence ID" value="KAJ0214740.1"/>
    <property type="molecule type" value="Genomic_DNA"/>
</dbReference>
<evidence type="ECO:0000313" key="2">
    <source>
        <dbReference type="Proteomes" id="UP000235145"/>
    </source>
</evidence>